<dbReference type="Gene3D" id="3.40.50.970">
    <property type="match status" value="1"/>
</dbReference>
<evidence type="ECO:0000256" key="9">
    <source>
        <dbReference type="SAM" id="MobiDB-lite"/>
    </source>
</evidence>
<organism evidence="11 12">
    <name type="scientific">Paraoerskovia sediminicola</name>
    <dbReference type="NCBI Taxonomy" id="1138587"/>
    <lineage>
        <taxon>Bacteria</taxon>
        <taxon>Bacillati</taxon>
        <taxon>Actinomycetota</taxon>
        <taxon>Actinomycetes</taxon>
        <taxon>Micrococcales</taxon>
        <taxon>Cellulomonadaceae</taxon>
        <taxon>Paraoerskovia</taxon>
    </lineage>
</organism>
<keyword evidence="12" id="KW-1185">Reference proteome</keyword>
<evidence type="ECO:0000256" key="4">
    <source>
        <dbReference type="ARBA" id="ARBA00022723"/>
    </source>
</evidence>
<evidence type="ECO:0000256" key="7">
    <source>
        <dbReference type="ARBA" id="ARBA00023052"/>
    </source>
</evidence>
<name>A0ABM8G2Q9_9CELL</name>
<evidence type="ECO:0000313" key="12">
    <source>
        <dbReference type="Proteomes" id="UP001321475"/>
    </source>
</evidence>
<sequence length="252" mass="25972">MPPPSPDDRLTVGQYLGRRLAQLGIGHVFGLPGDFNLALLDEMLSVEDLAWIGTTNELNGAYAADGYARVRRGTAALVTTYGVGELSAINGTAGSYSEDVPVVHVVGMPTTAAQSDGTLLHHTLVDGDFEHFVRAAREVSAEAVVVKHRAAASTIDRALLTALNTSKPVYIGVPVDVATSTVSALSLIRPLRRSVSDPEHLAALQSALWRALDHGTGEHSEPSDGTGNEAADAAAAVGASSTAGGASAATAR</sequence>
<evidence type="ECO:0000259" key="10">
    <source>
        <dbReference type="Pfam" id="PF02776"/>
    </source>
</evidence>
<feature type="compositionally biased region" description="Low complexity" evidence="9">
    <location>
        <begin position="225"/>
        <end position="252"/>
    </location>
</feature>
<protein>
    <recommendedName>
        <fullName evidence="10">Thiamine pyrophosphate enzyme N-terminal TPP-binding domain-containing protein</fullName>
    </recommendedName>
</protein>
<dbReference type="EMBL" id="AP027729">
    <property type="protein sequence ID" value="BDZ42294.1"/>
    <property type="molecule type" value="Genomic_DNA"/>
</dbReference>
<keyword evidence="4" id="KW-0479">Metal-binding</keyword>
<evidence type="ECO:0000313" key="11">
    <source>
        <dbReference type="EMBL" id="BDZ42294.1"/>
    </source>
</evidence>
<dbReference type="SUPFAM" id="SSF52518">
    <property type="entry name" value="Thiamin diphosphate-binding fold (THDP-binding)"/>
    <property type="match status" value="1"/>
</dbReference>
<keyword evidence="6" id="KW-0460">Magnesium</keyword>
<keyword evidence="5" id="KW-0210">Decarboxylase</keyword>
<evidence type="ECO:0000256" key="3">
    <source>
        <dbReference type="ARBA" id="ARBA00007812"/>
    </source>
</evidence>
<comment type="cofactor">
    <cofactor evidence="2">
        <name>thiamine diphosphate</name>
        <dbReference type="ChEBI" id="CHEBI:58937"/>
    </cofactor>
</comment>
<dbReference type="CDD" id="cd07038">
    <property type="entry name" value="TPP_PYR_PDC_IPDC_like"/>
    <property type="match status" value="1"/>
</dbReference>
<evidence type="ECO:0000256" key="1">
    <source>
        <dbReference type="ARBA" id="ARBA00001920"/>
    </source>
</evidence>
<dbReference type="InterPro" id="IPR012001">
    <property type="entry name" value="Thiamin_PyroP_enz_TPP-bd_dom"/>
</dbReference>
<dbReference type="Proteomes" id="UP001321475">
    <property type="component" value="Chromosome"/>
</dbReference>
<proteinExistence type="inferred from homology"/>
<comment type="cofactor">
    <cofactor evidence="1">
        <name>a metal cation</name>
        <dbReference type="ChEBI" id="CHEBI:25213"/>
    </cofactor>
</comment>
<keyword evidence="8" id="KW-0456">Lyase</keyword>
<accession>A0ABM8G2Q9</accession>
<evidence type="ECO:0000256" key="6">
    <source>
        <dbReference type="ARBA" id="ARBA00022842"/>
    </source>
</evidence>
<gene>
    <name evidence="11" type="ORF">GCM10025865_15930</name>
</gene>
<feature type="domain" description="Thiamine pyrophosphate enzyme N-terminal TPP-binding" evidence="10">
    <location>
        <begin position="11"/>
        <end position="118"/>
    </location>
</feature>
<evidence type="ECO:0000256" key="5">
    <source>
        <dbReference type="ARBA" id="ARBA00022793"/>
    </source>
</evidence>
<dbReference type="InterPro" id="IPR012110">
    <property type="entry name" value="PDC/IPDC-like"/>
</dbReference>
<keyword evidence="7" id="KW-0786">Thiamine pyrophosphate</keyword>
<feature type="region of interest" description="Disordered" evidence="9">
    <location>
        <begin position="214"/>
        <end position="252"/>
    </location>
</feature>
<dbReference type="InterPro" id="IPR047213">
    <property type="entry name" value="TPP_PYR_PDC_IPDC-like"/>
</dbReference>
<dbReference type="Pfam" id="PF02776">
    <property type="entry name" value="TPP_enzyme_N"/>
    <property type="match status" value="1"/>
</dbReference>
<evidence type="ECO:0000256" key="8">
    <source>
        <dbReference type="ARBA" id="ARBA00023239"/>
    </source>
</evidence>
<reference evidence="12" key="1">
    <citation type="journal article" date="2019" name="Int. J. Syst. Evol. Microbiol.">
        <title>The Global Catalogue of Microorganisms (GCM) 10K type strain sequencing project: providing services to taxonomists for standard genome sequencing and annotation.</title>
        <authorList>
            <consortium name="The Broad Institute Genomics Platform"/>
            <consortium name="The Broad Institute Genome Sequencing Center for Infectious Disease"/>
            <person name="Wu L."/>
            <person name="Ma J."/>
        </authorList>
    </citation>
    <scope>NUCLEOTIDE SEQUENCE [LARGE SCALE GENOMIC DNA]</scope>
    <source>
        <strain evidence="12">NBRC 108565</strain>
    </source>
</reference>
<dbReference type="PANTHER" id="PTHR43452">
    <property type="entry name" value="PYRUVATE DECARBOXYLASE"/>
    <property type="match status" value="1"/>
</dbReference>
<evidence type="ECO:0000256" key="2">
    <source>
        <dbReference type="ARBA" id="ARBA00001964"/>
    </source>
</evidence>
<comment type="similarity">
    <text evidence="3">Belongs to the TPP enzyme family.</text>
</comment>
<dbReference type="PANTHER" id="PTHR43452:SF30">
    <property type="entry name" value="PYRUVATE DECARBOXYLASE ISOZYME 1-RELATED"/>
    <property type="match status" value="1"/>
</dbReference>
<dbReference type="InterPro" id="IPR029061">
    <property type="entry name" value="THDP-binding"/>
</dbReference>